<name>A0AAV2T0C9_CALDB</name>
<feature type="compositionally biased region" description="Polar residues" evidence="8">
    <location>
        <begin position="339"/>
        <end position="349"/>
    </location>
</feature>
<dbReference type="Proteomes" id="UP001497525">
    <property type="component" value="Unassembled WGS sequence"/>
</dbReference>
<comment type="subcellular location">
    <subcellularLocation>
        <location evidence="1 6 7">Nucleus</location>
    </subcellularLocation>
</comment>
<feature type="domain" description="Homeobox" evidence="9">
    <location>
        <begin position="358"/>
        <end position="418"/>
    </location>
</feature>
<evidence type="ECO:0000313" key="11">
    <source>
        <dbReference type="Proteomes" id="UP001497525"/>
    </source>
</evidence>
<dbReference type="InterPro" id="IPR020479">
    <property type="entry name" value="HD_metazoa"/>
</dbReference>
<evidence type="ECO:0000256" key="1">
    <source>
        <dbReference type="ARBA" id="ARBA00004123"/>
    </source>
</evidence>
<dbReference type="InterPro" id="IPR046333">
    <property type="entry name" value="HXA10/ABDB-like"/>
</dbReference>
<feature type="region of interest" description="Disordered" evidence="8">
    <location>
        <begin position="338"/>
        <end position="366"/>
    </location>
</feature>
<feature type="DNA-binding region" description="Homeobox" evidence="6">
    <location>
        <begin position="360"/>
        <end position="419"/>
    </location>
</feature>
<evidence type="ECO:0000256" key="5">
    <source>
        <dbReference type="ARBA" id="ARBA00023242"/>
    </source>
</evidence>
<dbReference type="GO" id="GO:0003677">
    <property type="term" value="F:DNA binding"/>
    <property type="evidence" value="ECO:0007669"/>
    <property type="project" value="UniProtKB-UniRule"/>
</dbReference>
<keyword evidence="5 6" id="KW-0539">Nucleus</keyword>
<keyword evidence="4 6" id="KW-0371">Homeobox</keyword>
<dbReference type="InterPro" id="IPR001356">
    <property type="entry name" value="HD"/>
</dbReference>
<dbReference type="InterPro" id="IPR009057">
    <property type="entry name" value="Homeodomain-like_sf"/>
</dbReference>
<dbReference type="PANTHER" id="PTHR45874">
    <property type="entry name" value="HOMEOBOX PROTEIN ABDOMINAL-B"/>
    <property type="match status" value="1"/>
</dbReference>
<keyword evidence="3 6" id="KW-0238">DNA-binding</keyword>
<accession>A0AAV2T0C9</accession>
<evidence type="ECO:0000256" key="2">
    <source>
        <dbReference type="ARBA" id="ARBA00006317"/>
    </source>
</evidence>
<dbReference type="AlphaFoldDB" id="A0AAV2T0C9"/>
<feature type="compositionally biased region" description="Basic and acidic residues" evidence="8">
    <location>
        <begin position="350"/>
        <end position="359"/>
    </location>
</feature>
<evidence type="ECO:0000256" key="6">
    <source>
        <dbReference type="PROSITE-ProRule" id="PRU00108"/>
    </source>
</evidence>
<dbReference type="SMART" id="SM00389">
    <property type="entry name" value="HOX"/>
    <property type="match status" value="1"/>
</dbReference>
<sequence length="526" mass="59189">MSFPTLNFTVLSKGSFPASYCSFTDELRKRFTDYHNRDYHPCKYESRAGNPGVTPLKTETERFDRIRSQEEQYHEIGFTPNCSPHSVHHQPQNESGVPFVNNCELPAPLSFAGPPERCKPGLELESPKYIPSFSVYPLNEEMSYKGPEDLFQHSCGRLPHLSTTQHSGAEKKVLMGPQLTENGVLTPMNVRNSVCLRDGKNIPTICRFPFDMHRGVQSSAINNITKDPLKPSQPLERLPAFSLPAHPDPRYTLGNSLVDFEKPYSLIPYRSTKIQPSAKSTLPLQGPEGHRYSRPTCSCEIQATSECLDYHSPSDHSSTFCCAKTYCSATEGIRRGAVDSTTRGQSPDSSENKTNGRDGVRKKRRPYTRYQTMVLENEYSGTSYITRQKRWEISCQLQLSERQVKVWFQNRRMKSKKLQSRASAAGSCCQGDSGNSGLGLHPEMVDPVNRWLSLAHRHGCQVKRATPTWENDYSSKRDFKPNSDNCNLVKRAREEGNVSALNLTTSLSGVPPKSEDNGPRKFAYSS</sequence>
<evidence type="ECO:0000256" key="4">
    <source>
        <dbReference type="ARBA" id="ARBA00023155"/>
    </source>
</evidence>
<dbReference type="InterPro" id="IPR017970">
    <property type="entry name" value="Homeobox_CS"/>
</dbReference>
<dbReference type="PROSITE" id="PS50071">
    <property type="entry name" value="HOMEOBOX_2"/>
    <property type="match status" value="1"/>
</dbReference>
<dbReference type="PRINTS" id="PR00024">
    <property type="entry name" value="HOMEOBOX"/>
</dbReference>
<evidence type="ECO:0000256" key="3">
    <source>
        <dbReference type="ARBA" id="ARBA00023125"/>
    </source>
</evidence>
<dbReference type="Pfam" id="PF00046">
    <property type="entry name" value="Homeodomain"/>
    <property type="match status" value="1"/>
</dbReference>
<gene>
    <name evidence="10" type="ORF">CDAUBV1_LOCUS1542</name>
</gene>
<evidence type="ECO:0000256" key="8">
    <source>
        <dbReference type="SAM" id="MobiDB-lite"/>
    </source>
</evidence>
<dbReference type="SUPFAM" id="SSF46689">
    <property type="entry name" value="Homeodomain-like"/>
    <property type="match status" value="1"/>
</dbReference>
<dbReference type="EMBL" id="CAXLJL010000057">
    <property type="protein sequence ID" value="CAL5130105.1"/>
    <property type="molecule type" value="Genomic_DNA"/>
</dbReference>
<dbReference type="CDD" id="cd00086">
    <property type="entry name" value="homeodomain"/>
    <property type="match status" value="1"/>
</dbReference>
<evidence type="ECO:0000259" key="9">
    <source>
        <dbReference type="PROSITE" id="PS50071"/>
    </source>
</evidence>
<dbReference type="PROSITE" id="PS00027">
    <property type="entry name" value="HOMEOBOX_1"/>
    <property type="match status" value="1"/>
</dbReference>
<dbReference type="GO" id="GO:0000981">
    <property type="term" value="F:DNA-binding transcription factor activity, RNA polymerase II-specific"/>
    <property type="evidence" value="ECO:0007669"/>
    <property type="project" value="InterPro"/>
</dbReference>
<evidence type="ECO:0000256" key="7">
    <source>
        <dbReference type="RuleBase" id="RU000682"/>
    </source>
</evidence>
<proteinExistence type="inferred from homology"/>
<protein>
    <recommendedName>
        <fullName evidence="9">Homeobox domain-containing protein</fullName>
    </recommendedName>
</protein>
<feature type="region of interest" description="Disordered" evidence="8">
    <location>
        <begin position="504"/>
        <end position="526"/>
    </location>
</feature>
<evidence type="ECO:0000313" key="10">
    <source>
        <dbReference type="EMBL" id="CAL5130105.1"/>
    </source>
</evidence>
<comment type="caution">
    <text evidence="10">The sequence shown here is derived from an EMBL/GenBank/DDBJ whole genome shotgun (WGS) entry which is preliminary data.</text>
</comment>
<dbReference type="GO" id="GO:0005634">
    <property type="term" value="C:nucleus"/>
    <property type="evidence" value="ECO:0007669"/>
    <property type="project" value="UniProtKB-SubCell"/>
</dbReference>
<dbReference type="Gene3D" id="1.10.10.60">
    <property type="entry name" value="Homeodomain-like"/>
    <property type="match status" value="1"/>
</dbReference>
<organism evidence="10 11">
    <name type="scientific">Calicophoron daubneyi</name>
    <name type="common">Rumen fluke</name>
    <name type="synonym">Paramphistomum daubneyi</name>
    <dbReference type="NCBI Taxonomy" id="300641"/>
    <lineage>
        <taxon>Eukaryota</taxon>
        <taxon>Metazoa</taxon>
        <taxon>Spiralia</taxon>
        <taxon>Lophotrochozoa</taxon>
        <taxon>Platyhelminthes</taxon>
        <taxon>Trematoda</taxon>
        <taxon>Digenea</taxon>
        <taxon>Plagiorchiida</taxon>
        <taxon>Pronocephalata</taxon>
        <taxon>Paramphistomoidea</taxon>
        <taxon>Paramphistomidae</taxon>
        <taxon>Calicophoron</taxon>
    </lineage>
</organism>
<comment type="similarity">
    <text evidence="2">Belongs to the Abd-B homeobox family.</text>
</comment>
<reference evidence="10" key="1">
    <citation type="submission" date="2024-06" db="EMBL/GenBank/DDBJ databases">
        <authorList>
            <person name="Liu X."/>
            <person name="Lenzi L."/>
            <person name="Haldenby T S."/>
            <person name="Uol C."/>
        </authorList>
    </citation>
    <scope>NUCLEOTIDE SEQUENCE</scope>
</reference>